<evidence type="ECO:0000256" key="2">
    <source>
        <dbReference type="ARBA" id="ARBA00022487"/>
    </source>
</evidence>
<evidence type="ECO:0000256" key="7">
    <source>
        <dbReference type="ARBA" id="ARBA00023157"/>
    </source>
</evidence>
<dbReference type="Proteomes" id="UP000799421">
    <property type="component" value="Unassembled WGS sequence"/>
</dbReference>
<dbReference type="EMBL" id="MU005991">
    <property type="protein sequence ID" value="KAF2859590.1"/>
    <property type="molecule type" value="Genomic_DNA"/>
</dbReference>
<dbReference type="InterPro" id="IPR029058">
    <property type="entry name" value="AB_hydrolase_fold"/>
</dbReference>
<proteinExistence type="inferred from homology"/>
<evidence type="ECO:0000256" key="6">
    <source>
        <dbReference type="ARBA" id="ARBA00022837"/>
    </source>
</evidence>
<comment type="similarity">
    <text evidence="1 8">Belongs to the tannase family.</text>
</comment>
<name>A0A6A7BWI7_9PEZI</name>
<evidence type="ECO:0000313" key="10">
    <source>
        <dbReference type="Proteomes" id="UP000799421"/>
    </source>
</evidence>
<feature type="chain" id="PRO_5025709962" description="Carboxylic ester hydrolase" evidence="8">
    <location>
        <begin position="17"/>
        <end position="539"/>
    </location>
</feature>
<sequence length="539" mass="59160">MKPASLLASLIATAQAGDPRRCAPFYFSNLTVFGTEVLDVTTKVQLQYTTNTTYRVGLDPAVLRPIDFCNVTVSFTHPGWDDLVHVYVWLPLNGKWNERYMSVGGGGLVTGGEGALAQPVQMGYAAANTDGGHSVFGTFAELSNSTSWSLTSPGNTNWYGINDFASRAIGDLPKFGKGVVERFYGVSPKFSYWAGCSTGGRQGLMSAQRYGTDHDGILAASPAINWDVFSPAGFWPQVVMFEKKYWPSQCEFEALRQAAIEACDGLDGVMDGVIAAQWLCKFDARQVVGRRLSCAGEERRISRDAAEVANRIWEGPRERDGRWIWYGNTYDTPTSVKLGLTTLGLANTECDDDQRQCYGVPFPVTADVIRNWIVKDPSYDTSNMDEDALRAVIMRSKNEFASVIGTSDPDLTEFKEAGGKMITWHGIADQLIPENGTVNYYERVEAFDPHVRDYYRFFEAPGVFHCAGGAGPNPTGVFDALVKWVEQGVAPDTLHARTLPSNTTNSTMERPLCLYPLVAAYKGGNVNDAASYTCAETYV</sequence>
<dbReference type="EC" id="3.1.1.-" evidence="8"/>
<dbReference type="SUPFAM" id="SSF53474">
    <property type="entry name" value="alpha/beta-Hydrolases"/>
    <property type="match status" value="1"/>
</dbReference>
<protein>
    <recommendedName>
        <fullName evidence="8">Carboxylic ester hydrolase</fullName>
        <ecNumber evidence="8">3.1.1.-</ecNumber>
    </recommendedName>
</protein>
<keyword evidence="4 8" id="KW-0732">Signal</keyword>
<evidence type="ECO:0000256" key="5">
    <source>
        <dbReference type="ARBA" id="ARBA00022801"/>
    </source>
</evidence>
<dbReference type="GO" id="GO:0046872">
    <property type="term" value="F:metal ion binding"/>
    <property type="evidence" value="ECO:0007669"/>
    <property type="project" value="UniProtKB-KW"/>
</dbReference>
<gene>
    <name evidence="9" type="ORF">K470DRAFT_258769</name>
</gene>
<evidence type="ECO:0000256" key="3">
    <source>
        <dbReference type="ARBA" id="ARBA00022723"/>
    </source>
</evidence>
<evidence type="ECO:0000313" key="9">
    <source>
        <dbReference type="EMBL" id="KAF2859590.1"/>
    </source>
</evidence>
<feature type="signal peptide" evidence="8">
    <location>
        <begin position="1"/>
        <end position="16"/>
    </location>
</feature>
<keyword evidence="6" id="KW-0106">Calcium</keyword>
<evidence type="ECO:0000256" key="8">
    <source>
        <dbReference type="RuleBase" id="RU361238"/>
    </source>
</evidence>
<dbReference type="GO" id="GO:0030600">
    <property type="term" value="F:feruloyl esterase activity"/>
    <property type="evidence" value="ECO:0007669"/>
    <property type="project" value="UniProtKB-ARBA"/>
</dbReference>
<dbReference type="PANTHER" id="PTHR33938">
    <property type="entry name" value="FERULOYL ESTERASE B-RELATED"/>
    <property type="match status" value="1"/>
</dbReference>
<accession>A0A6A7BWI7</accession>
<evidence type="ECO:0000256" key="1">
    <source>
        <dbReference type="ARBA" id="ARBA00006249"/>
    </source>
</evidence>
<keyword evidence="7" id="KW-1015">Disulfide bond</keyword>
<dbReference type="OrthoDB" id="3039123at2759"/>
<evidence type="ECO:0000256" key="4">
    <source>
        <dbReference type="ARBA" id="ARBA00022729"/>
    </source>
</evidence>
<reference evidence="9" key="1">
    <citation type="journal article" date="2020" name="Stud. Mycol.">
        <title>101 Dothideomycetes genomes: a test case for predicting lifestyles and emergence of pathogens.</title>
        <authorList>
            <person name="Haridas S."/>
            <person name="Albert R."/>
            <person name="Binder M."/>
            <person name="Bloem J."/>
            <person name="Labutti K."/>
            <person name="Salamov A."/>
            <person name="Andreopoulos B."/>
            <person name="Baker S."/>
            <person name="Barry K."/>
            <person name="Bills G."/>
            <person name="Bluhm B."/>
            <person name="Cannon C."/>
            <person name="Castanera R."/>
            <person name="Culley D."/>
            <person name="Daum C."/>
            <person name="Ezra D."/>
            <person name="Gonzalez J."/>
            <person name="Henrissat B."/>
            <person name="Kuo A."/>
            <person name="Liang C."/>
            <person name="Lipzen A."/>
            <person name="Lutzoni F."/>
            <person name="Magnuson J."/>
            <person name="Mondo S."/>
            <person name="Nolan M."/>
            <person name="Ohm R."/>
            <person name="Pangilinan J."/>
            <person name="Park H.-J."/>
            <person name="Ramirez L."/>
            <person name="Alfaro M."/>
            <person name="Sun H."/>
            <person name="Tritt A."/>
            <person name="Yoshinaga Y."/>
            <person name="Zwiers L.-H."/>
            <person name="Turgeon B."/>
            <person name="Goodwin S."/>
            <person name="Spatafora J."/>
            <person name="Crous P."/>
            <person name="Grigoriev I."/>
        </authorList>
    </citation>
    <scope>NUCLEOTIDE SEQUENCE</scope>
    <source>
        <strain evidence="9">CBS 480.64</strain>
    </source>
</reference>
<organism evidence="9 10">
    <name type="scientific">Piedraia hortae CBS 480.64</name>
    <dbReference type="NCBI Taxonomy" id="1314780"/>
    <lineage>
        <taxon>Eukaryota</taxon>
        <taxon>Fungi</taxon>
        <taxon>Dikarya</taxon>
        <taxon>Ascomycota</taxon>
        <taxon>Pezizomycotina</taxon>
        <taxon>Dothideomycetes</taxon>
        <taxon>Dothideomycetidae</taxon>
        <taxon>Capnodiales</taxon>
        <taxon>Piedraiaceae</taxon>
        <taxon>Piedraia</taxon>
    </lineage>
</organism>
<keyword evidence="3" id="KW-0479">Metal-binding</keyword>
<dbReference type="Pfam" id="PF07519">
    <property type="entry name" value="Tannase"/>
    <property type="match status" value="1"/>
</dbReference>
<dbReference type="AlphaFoldDB" id="A0A6A7BWI7"/>
<dbReference type="InterPro" id="IPR011118">
    <property type="entry name" value="Tannase/feruloyl_esterase"/>
</dbReference>
<dbReference type="PANTHER" id="PTHR33938:SF8">
    <property type="entry name" value="CARBOXYLIC ESTER HYDROLASE"/>
    <property type="match status" value="1"/>
</dbReference>
<keyword evidence="5 8" id="KW-0378">Hydrolase</keyword>
<keyword evidence="2" id="KW-0719">Serine esterase</keyword>
<keyword evidence="10" id="KW-1185">Reference proteome</keyword>